<dbReference type="RefSeq" id="WP_109265620.1">
    <property type="nucleotide sequence ID" value="NZ_QEWP01000017.1"/>
</dbReference>
<dbReference type="AlphaFoldDB" id="A0A2U2B5B5"/>
<dbReference type="PROSITE" id="PS51318">
    <property type="entry name" value="TAT"/>
    <property type="match status" value="1"/>
</dbReference>
<proteinExistence type="predicted"/>
<dbReference type="InterPro" id="IPR006311">
    <property type="entry name" value="TAT_signal"/>
</dbReference>
<dbReference type="Proteomes" id="UP000244956">
    <property type="component" value="Unassembled WGS sequence"/>
</dbReference>
<keyword evidence="1" id="KW-0732">Signal</keyword>
<dbReference type="OrthoDB" id="7189263at2"/>
<dbReference type="EMBL" id="QEWP01000017">
    <property type="protein sequence ID" value="PWD98269.1"/>
    <property type="molecule type" value="Genomic_DNA"/>
</dbReference>
<dbReference type="InterPro" id="IPR013097">
    <property type="entry name" value="Dabb"/>
</dbReference>
<keyword evidence="4" id="KW-1185">Reference proteome</keyword>
<dbReference type="SUPFAM" id="SSF54909">
    <property type="entry name" value="Dimeric alpha+beta barrel"/>
    <property type="match status" value="1"/>
</dbReference>
<accession>A0A2U2B5B5</accession>
<feature type="signal peptide" evidence="1">
    <location>
        <begin position="1"/>
        <end position="27"/>
    </location>
</feature>
<dbReference type="Gene3D" id="3.30.70.100">
    <property type="match status" value="1"/>
</dbReference>
<gene>
    <name evidence="3" type="ORF">DDZ16_16690</name>
</gene>
<protein>
    <submittedName>
        <fullName evidence="3">Stress protein</fullName>
    </submittedName>
</protein>
<comment type="caution">
    <text evidence="3">The sequence shown here is derived from an EMBL/GenBank/DDBJ whole genome shotgun (WGS) entry which is preliminary data.</text>
</comment>
<name>A0A2U2B5B5_9BACT</name>
<evidence type="ECO:0000259" key="2">
    <source>
        <dbReference type="PROSITE" id="PS51502"/>
    </source>
</evidence>
<evidence type="ECO:0000256" key="1">
    <source>
        <dbReference type="SAM" id="SignalP"/>
    </source>
</evidence>
<dbReference type="InterPro" id="IPR011008">
    <property type="entry name" value="Dimeric_a/b-barrel"/>
</dbReference>
<organism evidence="3 4">
    <name type="scientific">Marinilabilia rubra</name>
    <dbReference type="NCBI Taxonomy" id="2162893"/>
    <lineage>
        <taxon>Bacteria</taxon>
        <taxon>Pseudomonadati</taxon>
        <taxon>Bacteroidota</taxon>
        <taxon>Bacteroidia</taxon>
        <taxon>Marinilabiliales</taxon>
        <taxon>Marinilabiliaceae</taxon>
        <taxon>Marinilabilia</taxon>
    </lineage>
</organism>
<sequence>MKTRRSFLKRLTAGTFLAALPLSGVNAATKKKHFSGILIHHVFFWLKNPGNEADRKQFEEAINKLTSIDVIRNAHFGVPASTEDRKVVDHSYSYSLMLIFDSKKDQDIYQVHPKHKDFVDKNQHLWEKVIVYDSVDA</sequence>
<evidence type="ECO:0000313" key="3">
    <source>
        <dbReference type="EMBL" id="PWD98269.1"/>
    </source>
</evidence>
<reference evidence="3 4" key="1">
    <citation type="submission" date="2018-05" db="EMBL/GenBank/DDBJ databases">
        <title>Marinilabilia rubrum sp. nov., isolated from saltern sediment.</title>
        <authorList>
            <person name="Zhang R."/>
        </authorList>
    </citation>
    <scope>NUCLEOTIDE SEQUENCE [LARGE SCALE GENOMIC DNA]</scope>
    <source>
        <strain evidence="3 4">WTE16</strain>
    </source>
</reference>
<dbReference type="Pfam" id="PF07876">
    <property type="entry name" value="Dabb"/>
    <property type="match status" value="1"/>
</dbReference>
<feature type="chain" id="PRO_5015775880" evidence="1">
    <location>
        <begin position="28"/>
        <end position="137"/>
    </location>
</feature>
<dbReference type="PROSITE" id="PS51502">
    <property type="entry name" value="S_R_A_B_BARREL"/>
    <property type="match status" value="1"/>
</dbReference>
<feature type="domain" description="Stress-response A/B barrel" evidence="2">
    <location>
        <begin position="38"/>
        <end position="134"/>
    </location>
</feature>
<evidence type="ECO:0000313" key="4">
    <source>
        <dbReference type="Proteomes" id="UP000244956"/>
    </source>
</evidence>
<dbReference type="SMART" id="SM00886">
    <property type="entry name" value="Dabb"/>
    <property type="match status" value="1"/>
</dbReference>